<proteinExistence type="predicted"/>
<evidence type="ECO:0000256" key="8">
    <source>
        <dbReference type="SAM" id="Phobius"/>
    </source>
</evidence>
<dbReference type="Pfam" id="PF03600">
    <property type="entry name" value="CitMHS"/>
    <property type="match status" value="1"/>
</dbReference>
<evidence type="ECO:0000256" key="1">
    <source>
        <dbReference type="ARBA" id="ARBA00004141"/>
    </source>
</evidence>
<dbReference type="AlphaFoldDB" id="A0AAW0CV34"/>
<dbReference type="PANTHER" id="PTHR10283">
    <property type="entry name" value="SOLUTE CARRIER FAMILY 13 MEMBER"/>
    <property type="match status" value="1"/>
</dbReference>
<keyword evidence="11" id="KW-1185">Reference proteome</keyword>
<keyword evidence="2" id="KW-0813">Transport</keyword>
<dbReference type="CDD" id="cd01115">
    <property type="entry name" value="SLC13_permease"/>
    <property type="match status" value="1"/>
</dbReference>
<feature type="transmembrane region" description="Helical" evidence="8">
    <location>
        <begin position="426"/>
        <end position="453"/>
    </location>
</feature>
<evidence type="ECO:0000313" key="11">
    <source>
        <dbReference type="Proteomes" id="UP001383192"/>
    </source>
</evidence>
<keyword evidence="3 8" id="KW-0812">Transmembrane</keyword>
<dbReference type="Proteomes" id="UP001383192">
    <property type="component" value="Unassembled WGS sequence"/>
</dbReference>
<keyword evidence="6" id="KW-0175">Coiled coil</keyword>
<feature type="region of interest" description="Disordered" evidence="7">
    <location>
        <begin position="110"/>
        <end position="201"/>
    </location>
</feature>
<feature type="compositionally biased region" description="Acidic residues" evidence="7">
    <location>
        <begin position="119"/>
        <end position="129"/>
    </location>
</feature>
<comment type="caution">
    <text evidence="10">The sequence shown here is derived from an EMBL/GenBank/DDBJ whole genome shotgun (WGS) entry which is preliminary data.</text>
</comment>
<protein>
    <submittedName>
        <fullName evidence="10">Low-affinity phosphate transporter</fullName>
    </submittedName>
</protein>
<comment type="subcellular location">
    <subcellularLocation>
        <location evidence="1">Membrane</location>
        <topology evidence="1">Multi-pass membrane protein</topology>
    </subcellularLocation>
</comment>
<organism evidence="10 11">
    <name type="scientific">Paramarasmius palmivorus</name>
    <dbReference type="NCBI Taxonomy" id="297713"/>
    <lineage>
        <taxon>Eukaryota</taxon>
        <taxon>Fungi</taxon>
        <taxon>Dikarya</taxon>
        <taxon>Basidiomycota</taxon>
        <taxon>Agaricomycotina</taxon>
        <taxon>Agaricomycetes</taxon>
        <taxon>Agaricomycetidae</taxon>
        <taxon>Agaricales</taxon>
        <taxon>Marasmiineae</taxon>
        <taxon>Marasmiaceae</taxon>
        <taxon>Paramarasmius</taxon>
    </lineage>
</organism>
<dbReference type="GO" id="GO:0005315">
    <property type="term" value="F:phosphate transmembrane transporter activity"/>
    <property type="evidence" value="ECO:0007669"/>
    <property type="project" value="TreeGrafter"/>
</dbReference>
<feature type="transmembrane region" description="Helical" evidence="8">
    <location>
        <begin position="745"/>
        <end position="778"/>
    </location>
</feature>
<feature type="transmembrane region" description="Helical" evidence="8">
    <location>
        <begin position="838"/>
        <end position="859"/>
    </location>
</feature>
<accession>A0AAW0CV34</accession>
<dbReference type="PANTHER" id="PTHR10283:SF92">
    <property type="entry name" value="LOW-AFFINITY PHOSPHATE TRANSPORTER PHO91"/>
    <property type="match status" value="1"/>
</dbReference>
<dbReference type="EMBL" id="JAYKXP010000027">
    <property type="protein sequence ID" value="KAK7043875.1"/>
    <property type="molecule type" value="Genomic_DNA"/>
</dbReference>
<feature type="transmembrane region" description="Helical" evidence="8">
    <location>
        <begin position="706"/>
        <end position="725"/>
    </location>
</feature>
<feature type="transmembrane region" description="Helical" evidence="8">
    <location>
        <begin position="396"/>
        <end position="414"/>
    </location>
</feature>
<evidence type="ECO:0000256" key="5">
    <source>
        <dbReference type="ARBA" id="ARBA00023136"/>
    </source>
</evidence>
<keyword evidence="5 8" id="KW-0472">Membrane</keyword>
<gene>
    <name evidence="10" type="primary">PHO91</name>
    <name evidence="10" type="ORF">VNI00_008041</name>
</gene>
<feature type="transmembrane region" description="Helical" evidence="8">
    <location>
        <begin position="790"/>
        <end position="808"/>
    </location>
</feature>
<dbReference type="GO" id="GO:0006817">
    <property type="term" value="P:phosphate ion transport"/>
    <property type="evidence" value="ECO:0007669"/>
    <property type="project" value="TreeGrafter"/>
</dbReference>
<feature type="transmembrane region" description="Helical" evidence="8">
    <location>
        <begin position="601"/>
        <end position="623"/>
    </location>
</feature>
<evidence type="ECO:0000256" key="2">
    <source>
        <dbReference type="ARBA" id="ARBA00022448"/>
    </source>
</evidence>
<feature type="coiled-coil region" evidence="6">
    <location>
        <begin position="82"/>
        <end position="109"/>
    </location>
</feature>
<feature type="transmembrane region" description="Helical" evidence="8">
    <location>
        <begin position="474"/>
        <end position="497"/>
    </location>
</feature>
<dbReference type="PROSITE" id="PS51382">
    <property type="entry name" value="SPX"/>
    <property type="match status" value="1"/>
</dbReference>
<evidence type="ECO:0000313" key="10">
    <source>
        <dbReference type="EMBL" id="KAK7043875.1"/>
    </source>
</evidence>
<reference evidence="10 11" key="1">
    <citation type="submission" date="2024-01" db="EMBL/GenBank/DDBJ databases">
        <title>A draft genome for a cacao thread blight-causing isolate of Paramarasmius palmivorus.</title>
        <authorList>
            <person name="Baruah I.K."/>
            <person name="Bukari Y."/>
            <person name="Amoako-Attah I."/>
            <person name="Meinhardt L.W."/>
            <person name="Bailey B.A."/>
            <person name="Cohen S.P."/>
        </authorList>
    </citation>
    <scope>NUCLEOTIDE SEQUENCE [LARGE SCALE GENOMIC DNA]</scope>
    <source>
        <strain evidence="10 11">GH-12</strain>
    </source>
</reference>
<dbReference type="CDD" id="cd14478">
    <property type="entry name" value="SPX_PHO87_PHO90_like"/>
    <property type="match status" value="1"/>
</dbReference>
<dbReference type="NCBIfam" id="TIGR00785">
    <property type="entry name" value="dass"/>
    <property type="match status" value="1"/>
</dbReference>
<dbReference type="InterPro" id="IPR004680">
    <property type="entry name" value="Cit_transptr-like_dom"/>
</dbReference>
<evidence type="ECO:0000256" key="3">
    <source>
        <dbReference type="ARBA" id="ARBA00022692"/>
    </source>
</evidence>
<dbReference type="InterPro" id="IPR004331">
    <property type="entry name" value="SPX_dom"/>
</dbReference>
<dbReference type="GO" id="GO:0005886">
    <property type="term" value="C:plasma membrane"/>
    <property type="evidence" value="ECO:0007669"/>
    <property type="project" value="TreeGrafter"/>
</dbReference>
<feature type="transmembrane region" description="Helical" evidence="8">
    <location>
        <begin position="655"/>
        <end position="672"/>
    </location>
</feature>
<dbReference type="Pfam" id="PF03105">
    <property type="entry name" value="SPX"/>
    <property type="match status" value="2"/>
</dbReference>
<feature type="domain" description="SPX" evidence="9">
    <location>
        <begin position="1"/>
        <end position="289"/>
    </location>
</feature>
<evidence type="ECO:0000256" key="4">
    <source>
        <dbReference type="ARBA" id="ARBA00022989"/>
    </source>
</evidence>
<dbReference type="InterPro" id="IPR001898">
    <property type="entry name" value="SLC13A/DASS"/>
</dbReference>
<evidence type="ECO:0000256" key="7">
    <source>
        <dbReference type="SAM" id="MobiDB-lite"/>
    </source>
</evidence>
<feature type="transmembrane region" description="Helical" evidence="8">
    <location>
        <begin position="521"/>
        <end position="549"/>
    </location>
</feature>
<name>A0AAW0CV34_9AGAR</name>
<evidence type="ECO:0000259" key="9">
    <source>
        <dbReference type="PROSITE" id="PS51382"/>
    </source>
</evidence>
<dbReference type="GO" id="GO:0006797">
    <property type="term" value="P:polyphosphate metabolic process"/>
    <property type="evidence" value="ECO:0007669"/>
    <property type="project" value="TreeGrafter"/>
</dbReference>
<keyword evidence="4 8" id="KW-1133">Transmembrane helix</keyword>
<evidence type="ECO:0000256" key="6">
    <source>
        <dbReference type="SAM" id="Coils"/>
    </source>
</evidence>
<feature type="transmembrane region" description="Helical" evidence="8">
    <location>
        <begin position="678"/>
        <end position="699"/>
    </location>
</feature>
<sequence length="861" mass="95707">MKFSSALKFNAVAEWWEEYIEHIGSYDMLKKCIYQLEKQQNLSSSYQDLESNERTSLVGRPADHQTDAVFVPLLDRELKKITLFYEAQEKELFEELEELEELVKQQEELGLEGDHYTEDDFDDDDEDDDSISRSRDNTNPSRRRRRVSSSASHARDLFSSTATIPEEPPLSPLSERRYSITSSEGEGDMEDSVNSLSRVKSPKGTIGRLANRLNIMRDSVTSSMVPDIWTAKSNYARDTRLLYKRRITNLFISFSSLRSYVEVNYSGFRKILKKYDKVTYSELKDHYLHDIVEQATPFTQQSKDRLNMALNRLVELYTKCVTRGNPSAAKQQLKLHQREHIAWERDTVWRQMIGRERRGEGEAMQPLGATLVKEATPGLFEVPTPLGRLKVTRKKLYLLIAIGIFAVLLNIRVVHDNPEANNCFAILVFCTILWATEAIPLFVTSILVPLLLVCLTAVRSPDDKPLNPKEATQFIFSVMFSPTIMLLIGGFTIASALSKTNIDRILITRVLALAGTKPRTVLLAFMGVSCFASMWISNVAAPTLCFTLIRPILRTLPPRTNFAPCLILGIALAANIGGQSSPISSPQNLIALGAMTEPLDWGRWFAVALPVSAVSILLIWGLLLASYRPARSPDGEGEIEIRPIRATREGFTLKQYWVSFVCLATIALWCVAHEIEDYVGDMGVIAIIPIIAFFSTGVLKKDDFEQFTWTIVFLAMGGIALGKGVTSSGLLDIMGDLIQDAVQGFSLYTVVMILSPIVLVVSTFISHTIASVLLVPIAKEVGNGLGDRGNLLIFITALICSAGMGMPVSGFPNQTAATQEDELGELYLSNVDFLKNGVPASILATLVVSTLGFVLMQAIGL</sequence>